<dbReference type="InterPro" id="IPR011990">
    <property type="entry name" value="TPR-like_helical_dom_sf"/>
</dbReference>
<comment type="caution">
    <text evidence="3">The sequence shown here is derived from an EMBL/GenBank/DDBJ whole genome shotgun (WGS) entry which is preliminary data.</text>
</comment>
<reference evidence="2 7" key="3">
    <citation type="submission" date="2024-06" db="EMBL/GenBank/DDBJ databases">
        <title>Draft genome sequence of Helicobacter trogontum NHP16-4001.</title>
        <authorList>
            <person name="Rimbara E."/>
            <person name="Suzuki M."/>
        </authorList>
    </citation>
    <scope>NUCLEOTIDE SEQUENCE [LARGE SCALE GENOMIC DNA]</scope>
    <source>
        <strain evidence="2 7">NHP16-4001</strain>
    </source>
</reference>
<feature type="repeat" description="TPR" evidence="1">
    <location>
        <begin position="2"/>
        <end position="35"/>
    </location>
</feature>
<sequence>MSRKLLSLGYIYEMIGKHEEALAFFEQVLEKDSKTLSTALIKEAHLGIKANEMALRFKKDKSLITKNLDMQVMQEKIAIFKENPKNLTGWFSQWN</sequence>
<dbReference type="Gene3D" id="1.25.40.10">
    <property type="entry name" value="Tetratricopeptide repeat domain"/>
    <property type="match status" value="1"/>
</dbReference>
<evidence type="ECO:0000313" key="6">
    <source>
        <dbReference type="Proteomes" id="UP000029878"/>
    </source>
</evidence>
<dbReference type="SMART" id="SM00028">
    <property type="entry name" value="TPR"/>
    <property type="match status" value="1"/>
</dbReference>
<evidence type="ECO:0000313" key="2">
    <source>
        <dbReference type="EMBL" id="GAB0174115.1"/>
    </source>
</evidence>
<protein>
    <submittedName>
        <fullName evidence="3">Uncharacterized protein</fullName>
    </submittedName>
</protein>
<keyword evidence="7" id="KW-1185">Reference proteome</keyword>
<reference evidence="5 6" key="1">
    <citation type="journal article" date="2014" name="Genome Announc.">
        <title>Draft genome sequences of eight enterohepatic helicobacter species isolated from both laboratory and wild rodents.</title>
        <authorList>
            <person name="Sheh A."/>
            <person name="Shen Z."/>
            <person name="Fox J.G."/>
        </authorList>
    </citation>
    <scope>NUCLEOTIDE SEQUENCE [LARGE SCALE GENOMIC DNA]</scope>
    <source>
        <strain evidence="4 5">ATCC 49310</strain>
        <strain evidence="3 6">ATCC 700114</strain>
    </source>
</reference>
<dbReference type="Proteomes" id="UP000029861">
    <property type="component" value="Unassembled WGS sequence"/>
</dbReference>
<reference evidence="4" key="2">
    <citation type="submission" date="2018-04" db="EMBL/GenBank/DDBJ databases">
        <authorList>
            <person name="Sheh A."/>
            <person name="Shen Z."/>
            <person name="Mannion A.J."/>
            <person name="Fox J.G."/>
        </authorList>
    </citation>
    <scope>NUCLEOTIDE SEQUENCE</scope>
    <source>
        <strain evidence="4">ATCC 49310</strain>
    </source>
</reference>
<dbReference type="OrthoDB" id="5326779at2"/>
<evidence type="ECO:0000313" key="4">
    <source>
        <dbReference type="EMBL" id="TLD91058.1"/>
    </source>
</evidence>
<gene>
    <name evidence="4" type="ORF">LS80_011450</name>
    <name evidence="3" type="ORF">LS81_011050</name>
    <name evidence="2" type="ORF">NHP164001_21430</name>
</gene>
<dbReference type="STRING" id="50960.LS81_02520"/>
<dbReference type="Proteomes" id="UP001562457">
    <property type="component" value="Unassembled WGS sequence"/>
</dbReference>
<evidence type="ECO:0000313" key="3">
    <source>
        <dbReference type="EMBL" id="TLD78744.1"/>
    </source>
</evidence>
<name>A0A099VCJ0_9HELI</name>
<evidence type="ECO:0000256" key="1">
    <source>
        <dbReference type="PROSITE-ProRule" id="PRU00339"/>
    </source>
</evidence>
<dbReference type="EMBL" id="BAAFHN010000176">
    <property type="protein sequence ID" value="GAB0174115.1"/>
    <property type="molecule type" value="Genomic_DNA"/>
</dbReference>
<dbReference type="InterPro" id="IPR019734">
    <property type="entry name" value="TPR_rpt"/>
</dbReference>
<proteinExistence type="predicted"/>
<accession>A0A099VCJ0</accession>
<dbReference type="EMBL" id="JRPL02000102">
    <property type="protein sequence ID" value="TLD78744.1"/>
    <property type="molecule type" value="Genomic_DNA"/>
</dbReference>
<evidence type="ECO:0000313" key="7">
    <source>
        <dbReference type="Proteomes" id="UP001562457"/>
    </source>
</evidence>
<dbReference type="SUPFAM" id="SSF48452">
    <property type="entry name" value="TPR-like"/>
    <property type="match status" value="1"/>
</dbReference>
<dbReference type="EMBL" id="JRPK02000161">
    <property type="protein sequence ID" value="TLD91058.1"/>
    <property type="molecule type" value="Genomic_DNA"/>
</dbReference>
<dbReference type="Proteomes" id="UP000029878">
    <property type="component" value="Unassembled WGS sequence"/>
</dbReference>
<keyword evidence="1" id="KW-0802">TPR repeat</keyword>
<dbReference type="AlphaFoldDB" id="A0A099VCJ0"/>
<dbReference type="RefSeq" id="WP_034319862.1">
    <property type="nucleotide sequence ID" value="NZ_BAAFHN010000176.1"/>
</dbReference>
<dbReference type="PROSITE" id="PS50005">
    <property type="entry name" value="TPR"/>
    <property type="match status" value="1"/>
</dbReference>
<evidence type="ECO:0000313" key="5">
    <source>
        <dbReference type="Proteomes" id="UP000029861"/>
    </source>
</evidence>
<organism evidence="3 6">
    <name type="scientific">Helicobacter trogontum</name>
    <dbReference type="NCBI Taxonomy" id="50960"/>
    <lineage>
        <taxon>Bacteria</taxon>
        <taxon>Pseudomonadati</taxon>
        <taxon>Campylobacterota</taxon>
        <taxon>Epsilonproteobacteria</taxon>
        <taxon>Campylobacterales</taxon>
        <taxon>Helicobacteraceae</taxon>
        <taxon>Helicobacter</taxon>
    </lineage>
</organism>